<comment type="caution">
    <text evidence="4">The sequence shown here is derived from an EMBL/GenBank/DDBJ whole genome shotgun (WGS) entry which is preliminary data.</text>
</comment>
<proteinExistence type="inferred from homology"/>
<accession>A0ABR7G0S6</accession>
<evidence type="ECO:0000256" key="1">
    <source>
        <dbReference type="ARBA" id="ARBA00007118"/>
    </source>
</evidence>
<dbReference type="PANTHER" id="PTHR43673">
    <property type="entry name" value="NAD(P)H NITROREDUCTASE YDGI-RELATED"/>
    <property type="match status" value="1"/>
</dbReference>
<evidence type="ECO:0000313" key="5">
    <source>
        <dbReference type="Proteomes" id="UP000628463"/>
    </source>
</evidence>
<sequence>MELQDVLNERRSIRSYDADKKVTKEQLEIIINAAILAPSWKNLQTSRYYCILSDEMIKEFSDKCLPEFNQKNSEGAALVVTTFVKNCVGFDRLSGEPVNECANGWGYYDLGLQNENFVLKAKESGLDTLIMGIRDGEAIREFLNVPETEQVVSVIAVGYAAKDSHMPKRKNVSDITKFY</sequence>
<dbReference type="InterPro" id="IPR029479">
    <property type="entry name" value="Nitroreductase"/>
</dbReference>
<name>A0ABR7G0S6_9FIRM</name>
<organism evidence="4 5">
    <name type="scientific">Lachnospira hominis</name>
    <name type="common">ex Liu et al. 2021</name>
    <dbReference type="NCBI Taxonomy" id="2763051"/>
    <lineage>
        <taxon>Bacteria</taxon>
        <taxon>Bacillati</taxon>
        <taxon>Bacillota</taxon>
        <taxon>Clostridia</taxon>
        <taxon>Lachnospirales</taxon>
        <taxon>Lachnospiraceae</taxon>
        <taxon>Lachnospira</taxon>
    </lineage>
</organism>
<comment type="similarity">
    <text evidence="1">Belongs to the nitroreductase family.</text>
</comment>
<dbReference type="Gene3D" id="3.40.109.10">
    <property type="entry name" value="NADH Oxidase"/>
    <property type="match status" value="2"/>
</dbReference>
<dbReference type="Pfam" id="PF00881">
    <property type="entry name" value="Nitroreductase"/>
    <property type="match status" value="1"/>
</dbReference>
<evidence type="ECO:0000313" key="4">
    <source>
        <dbReference type="EMBL" id="MBC5680643.1"/>
    </source>
</evidence>
<protein>
    <submittedName>
        <fullName evidence="4">Nitroreductase family protein</fullName>
    </submittedName>
</protein>
<dbReference type="EMBL" id="JACOPD010000004">
    <property type="protein sequence ID" value="MBC5680643.1"/>
    <property type="molecule type" value="Genomic_DNA"/>
</dbReference>
<keyword evidence="2" id="KW-0560">Oxidoreductase</keyword>
<keyword evidence="5" id="KW-1185">Reference proteome</keyword>
<gene>
    <name evidence="4" type="ORF">H8S01_06680</name>
</gene>
<feature type="domain" description="Nitroreductase" evidence="3">
    <location>
        <begin position="8"/>
        <end position="159"/>
    </location>
</feature>
<dbReference type="SUPFAM" id="SSF55469">
    <property type="entry name" value="FMN-dependent nitroreductase-like"/>
    <property type="match status" value="1"/>
</dbReference>
<evidence type="ECO:0000256" key="2">
    <source>
        <dbReference type="ARBA" id="ARBA00023002"/>
    </source>
</evidence>
<dbReference type="Proteomes" id="UP000628463">
    <property type="component" value="Unassembled WGS sequence"/>
</dbReference>
<reference evidence="4 5" key="1">
    <citation type="submission" date="2020-08" db="EMBL/GenBank/DDBJ databases">
        <title>Genome public.</title>
        <authorList>
            <person name="Liu C."/>
            <person name="Sun Q."/>
        </authorList>
    </citation>
    <scope>NUCLEOTIDE SEQUENCE [LARGE SCALE GENOMIC DNA]</scope>
    <source>
        <strain evidence="4 5">NSJ-43</strain>
    </source>
</reference>
<dbReference type="InterPro" id="IPR000415">
    <property type="entry name" value="Nitroreductase-like"/>
</dbReference>
<dbReference type="PANTHER" id="PTHR43673:SF10">
    <property type="entry name" value="NADH DEHYDROGENASE_NAD(P)H NITROREDUCTASE XCC3605-RELATED"/>
    <property type="match status" value="1"/>
</dbReference>
<dbReference type="RefSeq" id="WP_021866312.1">
    <property type="nucleotide sequence ID" value="NZ_JACOPD010000004.1"/>
</dbReference>
<evidence type="ECO:0000259" key="3">
    <source>
        <dbReference type="Pfam" id="PF00881"/>
    </source>
</evidence>